<dbReference type="PANTHER" id="PTHR34047">
    <property type="entry name" value="NUCLEAR INTRON MATURASE 1, MITOCHONDRIAL-RELATED"/>
    <property type="match status" value="1"/>
</dbReference>
<keyword evidence="3" id="KW-0496">Mitochondrion</keyword>
<dbReference type="PANTHER" id="PTHR34047:SF8">
    <property type="entry name" value="PROTEIN YKFC"/>
    <property type="match status" value="1"/>
</dbReference>
<accession>S4SN77</accession>
<evidence type="ECO:0000313" key="3">
    <source>
        <dbReference type="EMBL" id="AFP72261.1"/>
    </source>
</evidence>
<dbReference type="Pfam" id="PF01348">
    <property type="entry name" value="Intron_maturas2"/>
    <property type="match status" value="1"/>
</dbReference>
<dbReference type="SUPFAM" id="SSF56672">
    <property type="entry name" value="DNA/RNA polymerases"/>
    <property type="match status" value="1"/>
</dbReference>
<dbReference type="Pfam" id="PF00078">
    <property type="entry name" value="RVT_1"/>
    <property type="match status" value="1"/>
</dbReference>
<proteinExistence type="predicted"/>
<dbReference type="GO" id="GO:0005739">
    <property type="term" value="C:mitochondrion"/>
    <property type="evidence" value="ECO:0007669"/>
    <property type="project" value="UniProtKB-ARBA"/>
</dbReference>
<name>S4SN77_AGABB</name>
<evidence type="ECO:0000256" key="1">
    <source>
        <dbReference type="SAM" id="MobiDB-lite"/>
    </source>
</evidence>
<dbReference type="GO" id="GO:0006397">
    <property type="term" value="P:mRNA processing"/>
    <property type="evidence" value="ECO:0007669"/>
    <property type="project" value="InterPro"/>
</dbReference>
<reference evidence="3" key="1">
    <citation type="journal article" date="2013" name="Fungal Genet. Biol.">
        <title>The 135 kbp mitochondrial genome of Agaricus bisporus is the largest known eukaryotic reservoir of group I introns and plasmid-related sequences.</title>
        <authorList>
            <person name="Ferandon C."/>
            <person name="Xu J."/>
            <person name="Barroso G."/>
        </authorList>
    </citation>
    <scope>NUCLEOTIDE SEQUENCE</scope>
</reference>
<dbReference type="InterPro" id="IPR000477">
    <property type="entry name" value="RT_dom"/>
</dbReference>
<feature type="domain" description="Reverse transcriptase" evidence="2">
    <location>
        <begin position="1"/>
        <end position="269"/>
    </location>
</feature>
<organism evidence="3">
    <name type="scientific">Agaricus bisporus var. bisporus (strain H97 / ATCC MYA-4626 / FGSC 10389)</name>
    <name type="common">White button mushroom</name>
    <dbReference type="NCBI Taxonomy" id="936046"/>
    <lineage>
        <taxon>Eukaryota</taxon>
        <taxon>Fungi</taxon>
        <taxon>Dikarya</taxon>
        <taxon>Basidiomycota</taxon>
        <taxon>Agaricomycotina</taxon>
        <taxon>Agaricomycetes</taxon>
        <taxon>Agaricomycetidae</taxon>
        <taxon>Agaricales</taxon>
        <taxon>Agaricineae</taxon>
        <taxon>Agaricaceae</taxon>
        <taxon>Agaricus</taxon>
    </lineage>
</organism>
<dbReference type="InterPro" id="IPR051083">
    <property type="entry name" value="GrpII_Intron_Splice-Mob/Def"/>
</dbReference>
<dbReference type="InterPro" id="IPR043502">
    <property type="entry name" value="DNA/RNA_pol_sf"/>
</dbReference>
<sequence length="478" mass="53801">MARQILNPKPNKPGEALLIASPREQIVQKALQVVMNAIFDPYFSKLSYLFRPGRSSINGLKRIHTRGGPMSWGINGDISKCFDRVPHDTIISSVKERISCARTLTLIERGLKAGYVDVKGQIIKTKIGTPQGSILSPLLSNIVLNKLDKYIESLDSELNVEKKGKTFRVPANVRVVALRSYQKRKQLNLANKYLKKMRLISKFDKHNEELRRAIYIRYADDFVILLASSRKFAISLKEKIDIFLKEACGLEDTLTTLTKTRKGFFSLGAQYNNINKSTIINSFKGKAGNKIARRSTLRMGVDVPIKLLVEKLIQNGFARRNHKAAVLAKGRPDLIHWTHYDIIRFFNSKITGLLTAYPGNFSLMARLIWILRQSCALTLARKFKLKTKKKALEKFGFELSDPVTGISLNIPQTSKATFDYSSKPHAIFENPEKVVDKIFKSSWAGKLTKGIPSPSALCGTREKVSPSKGDCSKSDKNR</sequence>
<feature type="region of interest" description="Disordered" evidence="1">
    <location>
        <begin position="458"/>
        <end position="478"/>
    </location>
</feature>
<feature type="compositionally biased region" description="Basic and acidic residues" evidence="1">
    <location>
        <begin position="460"/>
        <end position="478"/>
    </location>
</feature>
<dbReference type="CDD" id="cd01651">
    <property type="entry name" value="RT_G2_intron"/>
    <property type="match status" value="1"/>
</dbReference>
<dbReference type="AlphaFoldDB" id="S4SN77"/>
<dbReference type="EMBL" id="JX271275">
    <property type="protein sequence ID" value="AFP72261.1"/>
    <property type="molecule type" value="Genomic_DNA"/>
</dbReference>
<dbReference type="InterPro" id="IPR024937">
    <property type="entry name" value="Domain_X"/>
</dbReference>
<dbReference type="PROSITE" id="PS50878">
    <property type="entry name" value="RT_POL"/>
    <property type="match status" value="1"/>
</dbReference>
<protein>
    <submittedName>
        <fullName evidence="3">II-iAbi2-P</fullName>
    </submittedName>
</protein>
<gene>
    <name evidence="3" type="primary">cox1</name>
</gene>
<geneLocation type="mitochondrion" evidence="3"/>
<evidence type="ECO:0000259" key="2">
    <source>
        <dbReference type="PROSITE" id="PS50878"/>
    </source>
</evidence>